<reference evidence="6" key="1">
    <citation type="submission" date="2022-11" db="EMBL/GenBank/DDBJ databases">
        <authorList>
            <person name="Petersen C."/>
        </authorList>
    </citation>
    <scope>NUCLEOTIDE SEQUENCE</scope>
    <source>
        <strain evidence="6">IBT 34128</strain>
    </source>
</reference>
<proteinExistence type="inferred from homology"/>
<dbReference type="RefSeq" id="XP_056512950.1">
    <property type="nucleotide sequence ID" value="XM_056654923.1"/>
</dbReference>
<dbReference type="PIRSF" id="PIRSF001221">
    <property type="entry name" value="Amidase_fungi"/>
    <property type="match status" value="1"/>
</dbReference>
<evidence type="ECO:0000259" key="5">
    <source>
        <dbReference type="Pfam" id="PF01425"/>
    </source>
</evidence>
<feature type="binding site" evidence="4">
    <location>
        <position position="183"/>
    </location>
    <ligand>
        <name>substrate</name>
    </ligand>
</feature>
<dbReference type="EMBL" id="JAPMSZ010000005">
    <property type="protein sequence ID" value="KAJ5102119.1"/>
    <property type="molecule type" value="Genomic_DNA"/>
</dbReference>
<accession>A0A9W9KD92</accession>
<feature type="binding site" evidence="4">
    <location>
        <begin position="230"/>
        <end position="233"/>
    </location>
    <ligand>
        <name>substrate</name>
    </ligand>
</feature>
<keyword evidence="2" id="KW-0378">Hydrolase</keyword>
<dbReference type="Gene3D" id="3.90.1300.10">
    <property type="entry name" value="Amidase signature (AS) domain"/>
    <property type="match status" value="1"/>
</dbReference>
<feature type="binding site" evidence="4">
    <location>
        <position position="209"/>
    </location>
    <ligand>
        <name>substrate</name>
    </ligand>
</feature>
<keyword evidence="7" id="KW-1185">Reference proteome</keyword>
<evidence type="ECO:0000256" key="2">
    <source>
        <dbReference type="ARBA" id="ARBA00022801"/>
    </source>
</evidence>
<name>A0A9W9KD92_9EURO</name>
<dbReference type="AlphaFoldDB" id="A0A9W9KD92"/>
<organism evidence="6 7">
    <name type="scientific">Penicillium alfredii</name>
    <dbReference type="NCBI Taxonomy" id="1506179"/>
    <lineage>
        <taxon>Eukaryota</taxon>
        <taxon>Fungi</taxon>
        <taxon>Dikarya</taxon>
        <taxon>Ascomycota</taxon>
        <taxon>Pezizomycotina</taxon>
        <taxon>Eurotiomycetes</taxon>
        <taxon>Eurotiomycetidae</taxon>
        <taxon>Eurotiales</taxon>
        <taxon>Aspergillaceae</taxon>
        <taxon>Penicillium</taxon>
    </lineage>
</organism>
<comment type="caution">
    <text evidence="6">The sequence shown here is derived from an EMBL/GenBank/DDBJ whole genome shotgun (WGS) entry which is preliminary data.</text>
</comment>
<feature type="active site" description="Charge relay system" evidence="3">
    <location>
        <position position="134"/>
    </location>
</feature>
<evidence type="ECO:0000313" key="6">
    <source>
        <dbReference type="EMBL" id="KAJ5102119.1"/>
    </source>
</evidence>
<dbReference type="OrthoDB" id="6428749at2759"/>
<evidence type="ECO:0000256" key="1">
    <source>
        <dbReference type="ARBA" id="ARBA00009199"/>
    </source>
</evidence>
<dbReference type="Proteomes" id="UP001141434">
    <property type="component" value="Unassembled WGS sequence"/>
</dbReference>
<evidence type="ECO:0000256" key="3">
    <source>
        <dbReference type="PIRSR" id="PIRSR001221-1"/>
    </source>
</evidence>
<feature type="active site" description="Charge relay system" evidence="3">
    <location>
        <position position="209"/>
    </location>
</feature>
<evidence type="ECO:0000256" key="4">
    <source>
        <dbReference type="PIRSR" id="PIRSR001221-2"/>
    </source>
</evidence>
<feature type="domain" description="Amidase" evidence="5">
    <location>
        <begin position="79"/>
        <end position="533"/>
    </location>
</feature>
<dbReference type="PANTHER" id="PTHR46072:SF4">
    <property type="entry name" value="AMIDASE C550.07-RELATED"/>
    <property type="match status" value="1"/>
</dbReference>
<sequence length="552" mass="60484">MTVHQENRPWQEIAQEVQAARDESIAQVEPQPSLPESLPSRVIEVPRQCLSPAEVAITERSAEALVESLAAGKLTATAVTKAFLRRAVIAQKLTNCIYELLPARALARAQELDDYFATHGKPLGPLHGLPISTKAHVGIAGRDSSSGFVGWVGRKNADDASAVKILLNAGAVMYARTTEPQGLMAIETCNNIMGVTVNPHNTALSSGGSSGGESALQALHGSPLGIASDIGGSIRVPAANCGLYGLKPTTGRLPLLGLSAYVLGCETILPTIGPLSPTPGALNLFMKTILESQPWLNDPSLHPIPWRDQETHIHKNGKNLTVGVMWTDGVVTPAPAVTRALREVVERLKIVPGVEVIEWEPFQQKEALEILTKLYNPDGGEAFARNLALSGEPYMSLTEWSARDTPGIENLSHQGVWDWTMKREIFRYTYLQEWNSKAPIMDVILAPSSPTPAPQLHTSRYWGYTSLWNLLDYPAMVFPVTKIDAERDARDAAYEPRNDFDRWAHEHYDADKQRDAPVTLQLVAKRLEEEKLLQAFKEIKEKVGLPFVDCLA</sequence>
<gene>
    <name evidence="6" type="ORF">NUU61_004341</name>
</gene>
<comment type="similarity">
    <text evidence="1">Belongs to the amidase family.</text>
</comment>
<dbReference type="InterPro" id="IPR036928">
    <property type="entry name" value="AS_sf"/>
</dbReference>
<dbReference type="SUPFAM" id="SSF75304">
    <property type="entry name" value="Amidase signature (AS) enzymes"/>
    <property type="match status" value="1"/>
</dbReference>
<dbReference type="GeneID" id="81394091"/>
<reference evidence="6" key="2">
    <citation type="journal article" date="2023" name="IMA Fungus">
        <title>Comparative genomic study of the Penicillium genus elucidates a diverse pangenome and 15 lateral gene transfer events.</title>
        <authorList>
            <person name="Petersen C."/>
            <person name="Sorensen T."/>
            <person name="Nielsen M.R."/>
            <person name="Sondergaard T.E."/>
            <person name="Sorensen J.L."/>
            <person name="Fitzpatrick D.A."/>
            <person name="Frisvad J.C."/>
            <person name="Nielsen K.L."/>
        </authorList>
    </citation>
    <scope>NUCLEOTIDE SEQUENCE</scope>
    <source>
        <strain evidence="6">IBT 34128</strain>
    </source>
</reference>
<dbReference type="GO" id="GO:0016787">
    <property type="term" value="F:hydrolase activity"/>
    <property type="evidence" value="ECO:0007669"/>
    <property type="project" value="UniProtKB-KW"/>
</dbReference>
<dbReference type="InterPro" id="IPR023631">
    <property type="entry name" value="Amidase_dom"/>
</dbReference>
<protein>
    <submittedName>
        <fullName evidence="6">Amidase signature domain-containing protein</fullName>
    </submittedName>
</protein>
<dbReference type="PANTHER" id="PTHR46072">
    <property type="entry name" value="AMIDASE-RELATED-RELATED"/>
    <property type="match status" value="1"/>
</dbReference>
<evidence type="ECO:0000313" key="7">
    <source>
        <dbReference type="Proteomes" id="UP001141434"/>
    </source>
</evidence>
<dbReference type="Pfam" id="PF01425">
    <property type="entry name" value="Amidase"/>
    <property type="match status" value="1"/>
</dbReference>
<feature type="active site" description="Acyl-ester intermediate" evidence="3">
    <location>
        <position position="233"/>
    </location>
</feature>